<feature type="transmembrane region" description="Helical" evidence="1">
    <location>
        <begin position="12"/>
        <end position="31"/>
    </location>
</feature>
<evidence type="ECO:0000256" key="1">
    <source>
        <dbReference type="SAM" id="Phobius"/>
    </source>
</evidence>
<dbReference type="AlphaFoldDB" id="A0A0G3BMJ5"/>
<dbReference type="OrthoDB" id="8945364at2"/>
<gene>
    <name evidence="2" type="ORF">AAW51_1895</name>
</gene>
<protein>
    <recommendedName>
        <fullName evidence="4">Integral membrane protein</fullName>
    </recommendedName>
</protein>
<feature type="transmembrane region" description="Helical" evidence="1">
    <location>
        <begin position="43"/>
        <end position="61"/>
    </location>
</feature>
<dbReference type="EMBL" id="CP011371">
    <property type="protein sequence ID" value="AKJ28586.1"/>
    <property type="molecule type" value="Genomic_DNA"/>
</dbReference>
<evidence type="ECO:0008006" key="4">
    <source>
        <dbReference type="Google" id="ProtNLM"/>
    </source>
</evidence>
<evidence type="ECO:0000313" key="2">
    <source>
        <dbReference type="EMBL" id="AKJ28586.1"/>
    </source>
</evidence>
<sequence>MTSIQPAPLLKFALISDAVVTGAVAALQLLLPQSLADWLALPQALLVGTGVFLCGYTGLLSMLATRPSVWKSIILLLVVGNLGWAVGCIALLLGTHVSPSPLGVAFVLVQAFTVVVFAGLEYAGLKASLPAQSLRPAPL</sequence>
<keyword evidence="1" id="KW-0812">Transmembrane</keyword>
<name>A0A0G3BMJ5_9BURK</name>
<dbReference type="RefSeq" id="WP_047194420.1">
    <property type="nucleotide sequence ID" value="NZ_CP011371.1"/>
</dbReference>
<feature type="transmembrane region" description="Helical" evidence="1">
    <location>
        <begin position="73"/>
        <end position="93"/>
    </location>
</feature>
<evidence type="ECO:0000313" key="3">
    <source>
        <dbReference type="Proteomes" id="UP000035352"/>
    </source>
</evidence>
<keyword evidence="1" id="KW-1133">Transmembrane helix</keyword>
<keyword evidence="3" id="KW-1185">Reference proteome</keyword>
<accession>A0A0G3BMJ5</accession>
<keyword evidence="1" id="KW-0472">Membrane</keyword>
<organism evidence="2 3">
    <name type="scientific">Caldimonas brevitalea</name>
    <dbReference type="NCBI Taxonomy" id="413882"/>
    <lineage>
        <taxon>Bacteria</taxon>
        <taxon>Pseudomonadati</taxon>
        <taxon>Pseudomonadota</taxon>
        <taxon>Betaproteobacteria</taxon>
        <taxon>Burkholderiales</taxon>
        <taxon>Sphaerotilaceae</taxon>
        <taxon>Caldimonas</taxon>
    </lineage>
</organism>
<proteinExistence type="predicted"/>
<dbReference type="PATRIC" id="fig|413882.6.peg.1992"/>
<feature type="transmembrane region" description="Helical" evidence="1">
    <location>
        <begin position="105"/>
        <end position="125"/>
    </location>
</feature>
<dbReference type="STRING" id="413882.AAW51_1895"/>
<dbReference type="KEGG" id="pbh:AAW51_1895"/>
<reference evidence="2 3" key="1">
    <citation type="submission" date="2015-05" db="EMBL/GenBank/DDBJ databases">
        <authorList>
            <person name="Tang B."/>
            <person name="Yu Y."/>
        </authorList>
    </citation>
    <scope>NUCLEOTIDE SEQUENCE [LARGE SCALE GENOMIC DNA]</scope>
    <source>
        <strain evidence="2 3">DSM 7029</strain>
    </source>
</reference>
<dbReference type="Proteomes" id="UP000035352">
    <property type="component" value="Chromosome"/>
</dbReference>